<keyword evidence="1" id="KW-0812">Transmembrane</keyword>
<keyword evidence="3" id="KW-1185">Reference proteome</keyword>
<dbReference type="HOGENOM" id="CLU_105710_0_0_2"/>
<gene>
    <name evidence="2" type="ordered locus">Desmu_0699</name>
</gene>
<dbReference type="AlphaFoldDB" id="E8R930"/>
<feature type="transmembrane region" description="Helical" evidence="1">
    <location>
        <begin position="142"/>
        <end position="164"/>
    </location>
</feature>
<feature type="transmembrane region" description="Helical" evidence="1">
    <location>
        <begin position="6"/>
        <end position="27"/>
    </location>
</feature>
<evidence type="ECO:0000256" key="1">
    <source>
        <dbReference type="SAM" id="Phobius"/>
    </source>
</evidence>
<dbReference type="OrthoDB" id="45383at2157"/>
<dbReference type="Proteomes" id="UP000001068">
    <property type="component" value="Chromosome"/>
</dbReference>
<feature type="transmembrane region" description="Helical" evidence="1">
    <location>
        <begin position="52"/>
        <end position="71"/>
    </location>
</feature>
<dbReference type="EMBL" id="CP002363">
    <property type="protein sequence ID" value="ADV65006.1"/>
    <property type="molecule type" value="Genomic_DNA"/>
</dbReference>
<evidence type="ECO:0000313" key="2">
    <source>
        <dbReference type="EMBL" id="ADV65006.1"/>
    </source>
</evidence>
<reference evidence="2 3" key="2">
    <citation type="journal article" date="2011" name="Stand. Genomic Sci.">
        <title>Complete genome sequence of Desulfurococcus mucosus type strain (O7/1).</title>
        <authorList>
            <person name="Wirth R."/>
            <person name="Chertkov O."/>
            <person name="Held B."/>
            <person name="Lapidus A."/>
            <person name="Nolan M."/>
            <person name="Lucas S."/>
            <person name="Hammon N."/>
            <person name="Deshpande S."/>
            <person name="Cheng J.F."/>
            <person name="Tapia R."/>
            <person name="Han C."/>
            <person name="Goodwin L."/>
            <person name="Pitluck S."/>
            <person name="Liolios K."/>
            <person name="Ioanna P."/>
            <person name="Ivanova N."/>
            <person name="Mavromatis K."/>
            <person name="Mikhailova N."/>
            <person name="Pati A."/>
            <person name="Chen A."/>
            <person name="Palaniappan K."/>
            <person name="Land M."/>
            <person name="Hauser L."/>
            <person name="Chang Y.J."/>
            <person name="Jeffries C.D."/>
            <person name="Bilek Y."/>
            <person name="Hader T."/>
            <person name="Rohde M."/>
            <person name="Spring S."/>
            <person name="Sikorski J."/>
            <person name="Goker M."/>
            <person name="Woyke T."/>
            <person name="Bristow J."/>
            <person name="Eisen J.A."/>
            <person name="Markowitz V."/>
            <person name="Hugenholtz P."/>
            <person name="Kyrpides N.C."/>
            <person name="Klenk H.P."/>
        </authorList>
    </citation>
    <scope>NUCLEOTIDE SEQUENCE [LARGE SCALE GENOMIC DNA]</scope>
    <source>
        <strain evidence="3">ATCC 35584 / DSM 2162 / JCM 9187 / O7/1</strain>
    </source>
</reference>
<dbReference type="PANTHER" id="PTHR39650:SF1">
    <property type="entry name" value="CDP-ARCHAEOL SYNTHASE"/>
    <property type="match status" value="1"/>
</dbReference>
<feature type="transmembrane region" description="Helical" evidence="1">
    <location>
        <begin position="77"/>
        <end position="99"/>
    </location>
</feature>
<reference evidence="3" key="1">
    <citation type="submission" date="2010-11" db="EMBL/GenBank/DDBJ databases">
        <title>The complete genome of Desulfurococcus mucosus DSM 2162.</title>
        <authorList>
            <consortium name="US DOE Joint Genome Institute (JGI-PGF)"/>
            <person name="Lucas S."/>
            <person name="Copeland A."/>
            <person name="Lapidus A."/>
            <person name="Bruce D."/>
            <person name="Goodwin L."/>
            <person name="Pitluck S."/>
            <person name="Kyrpides N."/>
            <person name="Mavromatis K."/>
            <person name="Pagani I."/>
            <person name="Ivanova N."/>
            <person name="Ovchinnikova G."/>
            <person name="Chertkov O."/>
            <person name="Held B."/>
            <person name="Brettin T."/>
            <person name="Detter J.C."/>
            <person name="Tapia R."/>
            <person name="Han C."/>
            <person name="Land M."/>
            <person name="Hauser L."/>
            <person name="Markowitz V."/>
            <person name="Cheng J.-F."/>
            <person name="Hugenholtz P."/>
            <person name="Woyke T."/>
            <person name="Wu D."/>
            <person name="Wirth R."/>
            <person name="Bilek Y."/>
            <person name="Hader T."/>
            <person name="Klenk H.-P."/>
            <person name="Eisen J.A."/>
        </authorList>
    </citation>
    <scope>NUCLEOTIDE SEQUENCE [LARGE SCALE GENOMIC DNA]</scope>
    <source>
        <strain evidence="3">ATCC 35584 / DSM 2162 / JCM 9187 / O7/1</strain>
    </source>
</reference>
<dbReference type="Pfam" id="PF01864">
    <property type="entry name" value="CarS-like"/>
    <property type="match status" value="1"/>
</dbReference>
<evidence type="ECO:0008006" key="4">
    <source>
        <dbReference type="Google" id="ProtNLM"/>
    </source>
</evidence>
<dbReference type="InterPro" id="IPR032690">
    <property type="entry name" value="CarS"/>
</dbReference>
<name>E8R930_DESM0</name>
<dbReference type="GeneID" id="10153394"/>
<keyword evidence="1" id="KW-1133">Transmembrane helix</keyword>
<organism evidence="2 3">
    <name type="scientific">Desulfurococcus mucosus (strain ATCC 35584 / DSM 2162 / JCM 9187 / O7/1)</name>
    <dbReference type="NCBI Taxonomy" id="765177"/>
    <lineage>
        <taxon>Archaea</taxon>
        <taxon>Thermoproteota</taxon>
        <taxon>Thermoprotei</taxon>
        <taxon>Desulfurococcales</taxon>
        <taxon>Desulfurococcaceae</taxon>
        <taxon>Desulfurococcus</taxon>
    </lineage>
</organism>
<keyword evidence="1" id="KW-0472">Membrane</keyword>
<dbReference type="eggNOG" id="arCOG04106">
    <property type="taxonomic scope" value="Archaea"/>
</dbReference>
<dbReference type="RefSeq" id="WP_013562228.1">
    <property type="nucleotide sequence ID" value="NC_014961.1"/>
</dbReference>
<sequence precursor="true">MDVASYVVWLIKYYLPAMVANASPVLVKGRIAIDRGRLFIDGRPVFGNHKTWEGFTIGVVNAFITGSAIGVVLRDPWIQVLSLAAGVSSMLGDLAGAFIKRRLGIAPGKPLPIVDQLNFALATTILYIALRVEDVVGRMDFVALTLLLILILHVATNSLAYLLGLKDTWW</sequence>
<proteinExistence type="predicted"/>
<dbReference type="STRING" id="765177.Desmu_0699"/>
<dbReference type="KEGG" id="dmu:Desmu_0699"/>
<evidence type="ECO:0000313" key="3">
    <source>
        <dbReference type="Proteomes" id="UP000001068"/>
    </source>
</evidence>
<dbReference type="NCBIfam" id="NF003114">
    <property type="entry name" value="PRK04032.1"/>
    <property type="match status" value="1"/>
</dbReference>
<accession>E8R930</accession>
<protein>
    <recommendedName>
        <fullName evidence="4">CDP-2,3-bis-(O-geranylgeranyl)-sn-glycerol synthase</fullName>
    </recommendedName>
</protein>
<dbReference type="PANTHER" id="PTHR39650">
    <property type="entry name" value="CDP-ARCHAEOL SYNTHASE"/>
    <property type="match status" value="1"/>
</dbReference>